<dbReference type="GO" id="GO:0005886">
    <property type="term" value="C:plasma membrane"/>
    <property type="evidence" value="ECO:0007669"/>
    <property type="project" value="UniProtKB-SubCell"/>
</dbReference>
<evidence type="ECO:0000256" key="10">
    <source>
        <dbReference type="ARBA" id="ARBA00022679"/>
    </source>
</evidence>
<feature type="transmembrane region" description="Helical" evidence="24">
    <location>
        <begin position="53"/>
        <end position="73"/>
    </location>
</feature>
<evidence type="ECO:0000256" key="14">
    <source>
        <dbReference type="ARBA" id="ARBA00023098"/>
    </source>
</evidence>
<name>A0A938BPL6_UNCEI</name>
<dbReference type="PANTHER" id="PTHR46382">
    <property type="entry name" value="PHOSPHATIDATE CYTIDYLYLTRANSFERASE"/>
    <property type="match status" value="1"/>
</dbReference>
<evidence type="ECO:0000256" key="9">
    <source>
        <dbReference type="ARBA" id="ARBA00022516"/>
    </source>
</evidence>
<dbReference type="PANTHER" id="PTHR46382:SF1">
    <property type="entry name" value="PHOSPHATIDATE CYTIDYLYLTRANSFERASE"/>
    <property type="match status" value="1"/>
</dbReference>
<keyword evidence="17" id="KW-1208">Phospholipid metabolism</keyword>
<evidence type="ECO:0000256" key="3">
    <source>
        <dbReference type="ARBA" id="ARBA00005119"/>
    </source>
</evidence>
<evidence type="ECO:0000256" key="8">
    <source>
        <dbReference type="ARBA" id="ARBA00022475"/>
    </source>
</evidence>
<evidence type="ECO:0000256" key="7">
    <source>
        <dbReference type="ARBA" id="ARBA00019373"/>
    </source>
</evidence>
<evidence type="ECO:0000256" key="16">
    <source>
        <dbReference type="ARBA" id="ARBA00023209"/>
    </source>
</evidence>
<evidence type="ECO:0000256" key="22">
    <source>
        <dbReference type="ARBA" id="ARBA00032743"/>
    </source>
</evidence>
<evidence type="ECO:0000256" key="6">
    <source>
        <dbReference type="ARBA" id="ARBA00012487"/>
    </source>
</evidence>
<evidence type="ECO:0000256" key="23">
    <source>
        <dbReference type="ARBA" id="ARBA00033406"/>
    </source>
</evidence>
<keyword evidence="14" id="KW-0443">Lipid metabolism</keyword>
<comment type="similarity">
    <text evidence="5">Belongs to the CDS family.</text>
</comment>
<evidence type="ECO:0000256" key="15">
    <source>
        <dbReference type="ARBA" id="ARBA00023136"/>
    </source>
</evidence>
<evidence type="ECO:0000256" key="13">
    <source>
        <dbReference type="ARBA" id="ARBA00022989"/>
    </source>
</evidence>
<evidence type="ECO:0000313" key="26">
    <source>
        <dbReference type="Proteomes" id="UP000748308"/>
    </source>
</evidence>
<evidence type="ECO:0000256" key="20">
    <source>
        <dbReference type="ARBA" id="ARBA00032253"/>
    </source>
</evidence>
<feature type="transmembrane region" description="Helical" evidence="24">
    <location>
        <begin position="136"/>
        <end position="155"/>
    </location>
</feature>
<keyword evidence="12 25" id="KW-0548">Nucleotidyltransferase</keyword>
<feature type="transmembrane region" description="Helical" evidence="24">
    <location>
        <begin position="79"/>
        <end position="97"/>
    </location>
</feature>
<evidence type="ECO:0000256" key="17">
    <source>
        <dbReference type="ARBA" id="ARBA00023264"/>
    </source>
</evidence>
<evidence type="ECO:0000256" key="18">
    <source>
        <dbReference type="ARBA" id="ARBA00029893"/>
    </source>
</evidence>
<dbReference type="EMBL" id="VGIY01000367">
    <property type="protein sequence ID" value="MBM3318468.1"/>
    <property type="molecule type" value="Genomic_DNA"/>
</dbReference>
<evidence type="ECO:0000313" key="25">
    <source>
        <dbReference type="EMBL" id="MBM3318468.1"/>
    </source>
</evidence>
<protein>
    <recommendedName>
        <fullName evidence="7">Phosphatidate cytidylyltransferase</fullName>
        <ecNumber evidence="6">2.7.7.41</ecNumber>
    </recommendedName>
    <alternativeName>
        <fullName evidence="20">CDP-DAG synthase</fullName>
    </alternativeName>
    <alternativeName>
        <fullName evidence="22">CDP-DG synthase</fullName>
    </alternativeName>
    <alternativeName>
        <fullName evidence="18">CDP-diacylglycerol synthase</fullName>
    </alternativeName>
    <alternativeName>
        <fullName evidence="21">CDP-diglyceride pyrophosphorylase</fullName>
    </alternativeName>
    <alternativeName>
        <fullName evidence="23">CDP-diglyceride synthase</fullName>
    </alternativeName>
    <alternativeName>
        <fullName evidence="19">CTP:phosphatidate cytidylyltransferase</fullName>
    </alternativeName>
</protein>
<keyword evidence="15 24" id="KW-0472">Membrane</keyword>
<evidence type="ECO:0000256" key="12">
    <source>
        <dbReference type="ARBA" id="ARBA00022695"/>
    </source>
</evidence>
<reference evidence="25" key="1">
    <citation type="submission" date="2019-03" db="EMBL/GenBank/DDBJ databases">
        <title>Lake Tanganyika Metagenome-Assembled Genomes (MAGs).</title>
        <authorList>
            <person name="Tran P."/>
        </authorList>
    </citation>
    <scope>NUCLEOTIDE SEQUENCE</scope>
    <source>
        <strain evidence="25">M_DeepCast_400m_m2_100</strain>
    </source>
</reference>
<dbReference type="Pfam" id="PF01148">
    <property type="entry name" value="CTP_transf_1"/>
    <property type="match status" value="1"/>
</dbReference>
<dbReference type="EC" id="2.7.7.41" evidence="6"/>
<dbReference type="GO" id="GO:0016024">
    <property type="term" value="P:CDP-diacylglycerol biosynthetic process"/>
    <property type="evidence" value="ECO:0007669"/>
    <property type="project" value="TreeGrafter"/>
</dbReference>
<evidence type="ECO:0000256" key="24">
    <source>
        <dbReference type="SAM" id="Phobius"/>
    </source>
</evidence>
<evidence type="ECO:0000256" key="11">
    <source>
        <dbReference type="ARBA" id="ARBA00022692"/>
    </source>
</evidence>
<comment type="pathway">
    <text evidence="3">Phospholipid metabolism; CDP-diacylglycerol biosynthesis; CDP-diacylglycerol from sn-glycerol 3-phosphate: step 3/3.</text>
</comment>
<dbReference type="Proteomes" id="UP000748308">
    <property type="component" value="Unassembled WGS sequence"/>
</dbReference>
<evidence type="ECO:0000256" key="4">
    <source>
        <dbReference type="ARBA" id="ARBA00005189"/>
    </source>
</evidence>
<sequence>MDRHLGARMLTGIVALPVLFFLVHLGATAYLAYTFLVVLCGAWEWWRLSGRPAGAGGLLLGVAGSLGALQAGIDARPERWLVFLAFMLLLWTLAGLGSRDEGSARRAGAGLLGMLYVGLLPAFLVRIRGLEGGREALFLTYATVFLCDTAAYSVGRALGRRPLWPAVSPRKTLEGAIGGLAGAVAAALAGMYAFAPALGPAGAVGFGLIAGILGQAGDLVESRWKREAGLKDSSAILPGHGGVLDRFDNLHFVAPVLYIYLTMFL</sequence>
<organism evidence="25 26">
    <name type="scientific">Eiseniibacteriota bacterium</name>
    <dbReference type="NCBI Taxonomy" id="2212470"/>
    <lineage>
        <taxon>Bacteria</taxon>
        <taxon>Candidatus Eiseniibacteriota</taxon>
    </lineage>
</organism>
<evidence type="ECO:0000256" key="5">
    <source>
        <dbReference type="ARBA" id="ARBA00010185"/>
    </source>
</evidence>
<comment type="caution">
    <text evidence="25">The sequence shown here is derived from an EMBL/GenBank/DDBJ whole genome shotgun (WGS) entry which is preliminary data.</text>
</comment>
<dbReference type="GO" id="GO:0004605">
    <property type="term" value="F:phosphatidate cytidylyltransferase activity"/>
    <property type="evidence" value="ECO:0007669"/>
    <property type="project" value="UniProtKB-EC"/>
</dbReference>
<feature type="transmembrane region" description="Helical" evidence="24">
    <location>
        <begin position="7"/>
        <end position="24"/>
    </location>
</feature>
<feature type="non-terminal residue" evidence="25">
    <location>
        <position position="265"/>
    </location>
</feature>
<accession>A0A938BPL6</accession>
<comment type="subcellular location">
    <subcellularLocation>
        <location evidence="2">Cell membrane</location>
        <topology evidence="2">Multi-pass membrane protein</topology>
    </subcellularLocation>
</comment>
<keyword evidence="8" id="KW-1003">Cell membrane</keyword>
<evidence type="ECO:0000256" key="2">
    <source>
        <dbReference type="ARBA" id="ARBA00004651"/>
    </source>
</evidence>
<keyword evidence="11 24" id="KW-0812">Transmembrane</keyword>
<proteinExistence type="inferred from homology"/>
<keyword evidence="9" id="KW-0444">Lipid biosynthesis</keyword>
<gene>
    <name evidence="25" type="ORF">FJY75_11515</name>
</gene>
<keyword evidence="13 24" id="KW-1133">Transmembrane helix</keyword>
<keyword evidence="10" id="KW-0808">Transferase</keyword>
<keyword evidence="16" id="KW-0594">Phospholipid biosynthesis</keyword>
<feature type="transmembrane region" description="Helical" evidence="24">
    <location>
        <begin position="109"/>
        <end position="130"/>
    </location>
</feature>
<evidence type="ECO:0000256" key="21">
    <source>
        <dbReference type="ARBA" id="ARBA00032396"/>
    </source>
</evidence>
<comment type="catalytic activity">
    <reaction evidence="1">
        <text>a 1,2-diacyl-sn-glycero-3-phosphate + CTP + H(+) = a CDP-1,2-diacyl-sn-glycerol + diphosphate</text>
        <dbReference type="Rhea" id="RHEA:16229"/>
        <dbReference type="ChEBI" id="CHEBI:15378"/>
        <dbReference type="ChEBI" id="CHEBI:33019"/>
        <dbReference type="ChEBI" id="CHEBI:37563"/>
        <dbReference type="ChEBI" id="CHEBI:58332"/>
        <dbReference type="ChEBI" id="CHEBI:58608"/>
        <dbReference type="EC" id="2.7.7.41"/>
    </reaction>
</comment>
<feature type="transmembrane region" description="Helical" evidence="24">
    <location>
        <begin position="201"/>
        <end position="220"/>
    </location>
</feature>
<dbReference type="AlphaFoldDB" id="A0A938BPL6"/>
<evidence type="ECO:0000256" key="1">
    <source>
        <dbReference type="ARBA" id="ARBA00001698"/>
    </source>
</evidence>
<comment type="pathway">
    <text evidence="4">Lipid metabolism.</text>
</comment>
<evidence type="ECO:0000256" key="19">
    <source>
        <dbReference type="ARBA" id="ARBA00031825"/>
    </source>
</evidence>